<evidence type="ECO:0000256" key="1">
    <source>
        <dbReference type="ARBA" id="ARBA00007963"/>
    </source>
</evidence>
<name>A0A1F5B111_9BACT</name>
<protein>
    <recommendedName>
        <fullName evidence="5">Archease domain-containing protein</fullName>
    </recommendedName>
</protein>
<comment type="similarity">
    <text evidence="1">Belongs to the archease family.</text>
</comment>
<evidence type="ECO:0000313" key="7">
    <source>
        <dbReference type="Proteomes" id="UP000176639"/>
    </source>
</evidence>
<dbReference type="Gene3D" id="3.55.10.10">
    <property type="entry name" value="Archease domain"/>
    <property type="match status" value="1"/>
</dbReference>
<gene>
    <name evidence="6" type="ORF">A2Z10_02925</name>
</gene>
<dbReference type="Proteomes" id="UP000176639">
    <property type="component" value="Unassembled WGS sequence"/>
</dbReference>
<organism evidence="6 7">
    <name type="scientific">Candidatus Azambacteria bacterium RBG_16_47_10</name>
    <dbReference type="NCBI Taxonomy" id="1797292"/>
    <lineage>
        <taxon>Bacteria</taxon>
        <taxon>Candidatus Azamiibacteriota</taxon>
    </lineage>
</organism>
<dbReference type="GO" id="GO:0046872">
    <property type="term" value="F:metal ion binding"/>
    <property type="evidence" value="ECO:0007669"/>
    <property type="project" value="UniProtKB-KW"/>
</dbReference>
<dbReference type="GO" id="GO:0008033">
    <property type="term" value="P:tRNA processing"/>
    <property type="evidence" value="ECO:0007669"/>
    <property type="project" value="UniProtKB-KW"/>
</dbReference>
<dbReference type="InterPro" id="IPR036820">
    <property type="entry name" value="Archease_dom_sf"/>
</dbReference>
<keyword evidence="4" id="KW-0106">Calcium</keyword>
<dbReference type="AlphaFoldDB" id="A0A1F5B111"/>
<feature type="domain" description="Archease" evidence="5">
    <location>
        <begin position="1"/>
        <end position="115"/>
    </location>
</feature>
<evidence type="ECO:0000256" key="2">
    <source>
        <dbReference type="ARBA" id="ARBA00022694"/>
    </source>
</evidence>
<reference evidence="6 7" key="1">
    <citation type="journal article" date="2016" name="Nat. Commun.">
        <title>Thousands of microbial genomes shed light on interconnected biogeochemical processes in an aquifer system.</title>
        <authorList>
            <person name="Anantharaman K."/>
            <person name="Brown C.T."/>
            <person name="Hug L.A."/>
            <person name="Sharon I."/>
            <person name="Castelle C.J."/>
            <person name="Probst A.J."/>
            <person name="Thomas B.C."/>
            <person name="Singh A."/>
            <person name="Wilkins M.J."/>
            <person name="Karaoz U."/>
            <person name="Brodie E.L."/>
            <person name="Williams K.H."/>
            <person name="Hubbard S.S."/>
            <person name="Banfield J.F."/>
        </authorList>
    </citation>
    <scope>NUCLEOTIDE SEQUENCE [LARGE SCALE GENOMIC DNA]</scope>
</reference>
<evidence type="ECO:0000256" key="3">
    <source>
        <dbReference type="ARBA" id="ARBA00022723"/>
    </source>
</evidence>
<dbReference type="EMBL" id="MEYI01000009">
    <property type="protein sequence ID" value="OGD24224.1"/>
    <property type="molecule type" value="Genomic_DNA"/>
</dbReference>
<evidence type="ECO:0000259" key="5">
    <source>
        <dbReference type="Pfam" id="PF01951"/>
    </source>
</evidence>
<evidence type="ECO:0000256" key="4">
    <source>
        <dbReference type="ARBA" id="ARBA00022837"/>
    </source>
</evidence>
<dbReference type="Pfam" id="PF01951">
    <property type="entry name" value="Archease"/>
    <property type="match status" value="1"/>
</dbReference>
<dbReference type="InterPro" id="IPR023572">
    <property type="entry name" value="Archease_dom"/>
</dbReference>
<sequence>MEELFRAAFEGMAEIQNTRIMNHELRITRNINVQSVDRTALLIDFLSEVLAQGQIEKGVFTEVRFKKLTDTEVEAEISGERVEGFGEDIKAVTYHGAEIEKSDEGDYAVTILFDI</sequence>
<dbReference type="SUPFAM" id="SSF69819">
    <property type="entry name" value="MTH1598-like"/>
    <property type="match status" value="1"/>
</dbReference>
<comment type="caution">
    <text evidence="6">The sequence shown here is derived from an EMBL/GenBank/DDBJ whole genome shotgun (WGS) entry which is preliminary data.</text>
</comment>
<proteinExistence type="inferred from homology"/>
<evidence type="ECO:0000313" key="6">
    <source>
        <dbReference type="EMBL" id="OGD24224.1"/>
    </source>
</evidence>
<keyword evidence="3" id="KW-0479">Metal-binding</keyword>
<accession>A0A1F5B111</accession>
<keyword evidence="2" id="KW-0819">tRNA processing</keyword>